<protein>
    <submittedName>
        <fullName evidence="1">Uncharacterized protein</fullName>
    </submittedName>
</protein>
<keyword evidence="2" id="KW-1185">Reference proteome</keyword>
<dbReference type="InterPro" id="IPR012334">
    <property type="entry name" value="Pectin_lyas_fold"/>
</dbReference>
<dbReference type="SMART" id="SM00710">
    <property type="entry name" value="PbH1"/>
    <property type="match status" value="7"/>
</dbReference>
<dbReference type="OrthoDB" id="313214at2"/>
<dbReference type="Gene3D" id="2.160.20.10">
    <property type="entry name" value="Single-stranded right-handed beta-helix, Pectin lyase-like"/>
    <property type="match status" value="1"/>
</dbReference>
<name>A0A6H3NWX5_9LEPT</name>
<accession>A0A6H3NWX5</accession>
<dbReference type="EMBL" id="RQHU01000005">
    <property type="protein sequence ID" value="TGN16238.1"/>
    <property type="molecule type" value="Genomic_DNA"/>
</dbReference>
<dbReference type="InterPro" id="IPR006626">
    <property type="entry name" value="PbH1"/>
</dbReference>
<gene>
    <name evidence="1" type="ORF">EHR08_08230</name>
</gene>
<dbReference type="AlphaFoldDB" id="A0A6H3NWX5"/>
<evidence type="ECO:0000313" key="2">
    <source>
        <dbReference type="Proteomes" id="UP000297649"/>
    </source>
</evidence>
<proteinExistence type="predicted"/>
<evidence type="ECO:0000313" key="1">
    <source>
        <dbReference type="EMBL" id="TGN16238.1"/>
    </source>
</evidence>
<comment type="caution">
    <text evidence="1">The sequence shown here is derived from an EMBL/GenBank/DDBJ whole genome shotgun (WGS) entry which is preliminary data.</text>
</comment>
<organism evidence="1 2">
    <name type="scientific">Leptospira bandrabouensis</name>
    <dbReference type="NCBI Taxonomy" id="2484903"/>
    <lineage>
        <taxon>Bacteria</taxon>
        <taxon>Pseudomonadati</taxon>
        <taxon>Spirochaetota</taxon>
        <taxon>Spirochaetia</taxon>
        <taxon>Leptospirales</taxon>
        <taxon>Leptospiraceae</taxon>
        <taxon>Leptospira</taxon>
    </lineage>
</organism>
<sequence length="1030" mass="105667">MPFKFFRNIILIPIFLFQACIPSLSKGFLQSITDFLQFRSLTSAGPSGPFKISFTVSGLLGSGLVVNLNSGSETLTINADGKYDFSTVLSSGNNFNVSIQTQPTLPTQTCSVSGGSGVVGKGNIDSILINCDPLRYALSGTITGLDGVTGLVLTNSFDGSTRSVAVSSGTFAFTQTYLDGTSYNVSVTTQPNHPVQNCVTANGVGVIAGADITNINITCTSTAFPIEVKVVGMSSGTLAIRNNNSEILTIATNGTHMFPTDVVINNTYNLQVTSQPTNHQCALSSSTGVVTTSITVTANCFSMLNVNPSLGGVLQPTESIRLQFSDAINAGSCTGSTGLNTNLGIPVLFALSTTAITDDTLTVSPAPTDSWVYGNSTLTLNCISNSGYSLSTTVNIPYLVPSTIRYVSQTSGNDAFDGLTPFSPKRNIQEAINDLGGCPTFDCAVLVEGGWYDSTVIGDKIQLTNGVSLYGGYVVGSNFGTWDPDSHSSQILMIATPASCSTSTQVAPCAALVGDVSIVNDTTVSGFFIKSGPNIAPYMAGVLLDSTAKVRLINNAIDAGTGISGSYGVSSINSNPLLVKNLVDGGKCSLNNCESIGLYMSSTFPISPVLLLNVISGGGDNSISGAKSKGVQFVGTSTMTVSNITGNIILSKDLHLASTTDSVAFEVSSTASTSSNGILSGNIIKAGEGSNSIGIRIQVISAIEIGSTTQGNTIVSTKGVLGSYGLFLTGGHVVRRNAINVGNAVSTVSSANATGVYMSSGGTAIVENNSIDGANATSTVSANVYGIKVNGLSATSRITGNYIRTGTATGATTSTSASGINLDLPSNALVANNWIQNGTSNQNAYGIELIGMFSGLRIYHNTISSGSTSIAGKEAPIFIKALSSGADIQNNVMLLVDNAAGNACIINSGTGVQAAIKYNVFHNCTSFVAQGPFPPTLYPDLCGGGIPSTSGCVSPLGVVANFGNNLNIDPNFVSNFGTPANYTPTSATSCLITKSTNNILTDSFNGNGTRPGADGAVSLGAIEYEHVCTP</sequence>
<dbReference type="Proteomes" id="UP000297649">
    <property type="component" value="Unassembled WGS sequence"/>
</dbReference>
<reference evidence="1" key="1">
    <citation type="journal article" date="2019" name="PLoS Negl. Trop. Dis.">
        <title>Revisiting the worldwide diversity of Leptospira species in the environment.</title>
        <authorList>
            <person name="Vincent A.T."/>
            <person name="Schiettekatte O."/>
            <person name="Bourhy P."/>
            <person name="Veyrier F.J."/>
            <person name="Picardeau M."/>
        </authorList>
    </citation>
    <scope>NUCLEOTIDE SEQUENCE [LARGE SCALE GENOMIC DNA]</scope>
    <source>
        <strain evidence="1">201601109</strain>
    </source>
</reference>
<dbReference type="PROSITE" id="PS51257">
    <property type="entry name" value="PROKAR_LIPOPROTEIN"/>
    <property type="match status" value="1"/>
</dbReference>
<dbReference type="RefSeq" id="WP_135745854.1">
    <property type="nucleotide sequence ID" value="NZ_RQHT01000014.1"/>
</dbReference>